<dbReference type="EMBL" id="JRQI01000021">
    <property type="protein sequence ID" value="KGK58582.1"/>
    <property type="molecule type" value="Genomic_DNA"/>
</dbReference>
<accession>A0AB34PA79</accession>
<feature type="signal peptide" evidence="1">
    <location>
        <begin position="1"/>
        <end position="20"/>
    </location>
</feature>
<organism evidence="2 3">
    <name type="scientific">Xanthomonas cannabis pv. phaseoli</name>
    <dbReference type="NCBI Taxonomy" id="1885902"/>
    <lineage>
        <taxon>Bacteria</taxon>
        <taxon>Pseudomonadati</taxon>
        <taxon>Pseudomonadota</taxon>
        <taxon>Gammaproteobacteria</taxon>
        <taxon>Lysobacterales</taxon>
        <taxon>Lysobacteraceae</taxon>
        <taxon>Xanthomonas</taxon>
    </lineage>
</organism>
<dbReference type="Proteomes" id="UP000029879">
    <property type="component" value="Unassembled WGS sequence"/>
</dbReference>
<sequence length="121" mass="13081">MRATCAISILFVLIAAPATASSTMCTFNSQSENPANDLEFLGYGKIQQILVHLPGSDGAKSLPSGSYHVIEFEEKTRTINLIYRNPGNPQLLPSFTLKGVGKKTSMWTAGKTITGEFSCDH</sequence>
<protein>
    <recommendedName>
        <fullName evidence="4">Secreted protein</fullName>
    </recommendedName>
</protein>
<reference evidence="2 3" key="1">
    <citation type="submission" date="2014-10" db="EMBL/GenBank/DDBJ databases">
        <title>Genome sequence of a Xanthomonas strain that is pathogenic on beans.</title>
        <authorList>
            <person name="Aritua V."/>
            <person name="Sapp M."/>
            <person name="Harrison J."/>
            <person name="Smith J."/>
            <person name="Studholme D."/>
        </authorList>
    </citation>
    <scope>NUCLEOTIDE SEQUENCE [LARGE SCALE GENOMIC DNA]</scope>
    <source>
        <strain evidence="2 3">Nyagatare</strain>
    </source>
</reference>
<evidence type="ECO:0000256" key="1">
    <source>
        <dbReference type="SAM" id="SignalP"/>
    </source>
</evidence>
<evidence type="ECO:0008006" key="4">
    <source>
        <dbReference type="Google" id="ProtNLM"/>
    </source>
</evidence>
<comment type="caution">
    <text evidence="2">The sequence shown here is derived from an EMBL/GenBank/DDBJ whole genome shotgun (WGS) entry which is preliminary data.</text>
</comment>
<keyword evidence="1" id="KW-0732">Signal</keyword>
<evidence type="ECO:0000313" key="3">
    <source>
        <dbReference type="Proteomes" id="UP000029879"/>
    </source>
</evidence>
<dbReference type="AlphaFoldDB" id="A0AB34PA79"/>
<gene>
    <name evidence="2" type="ORF">NC00_06875</name>
</gene>
<proteinExistence type="predicted"/>
<evidence type="ECO:0000313" key="2">
    <source>
        <dbReference type="EMBL" id="KGK58582.1"/>
    </source>
</evidence>
<feature type="chain" id="PRO_5044263720" description="Secreted protein" evidence="1">
    <location>
        <begin position="21"/>
        <end position="121"/>
    </location>
</feature>
<name>A0AB34PA79_9XANT</name>